<feature type="compositionally biased region" description="Polar residues" evidence="1">
    <location>
        <begin position="224"/>
        <end position="237"/>
    </location>
</feature>
<reference evidence="2 3" key="1">
    <citation type="journal article" date="2021" name="Elife">
        <title>Chloroplast acquisition without the gene transfer in kleptoplastic sea slugs, Plakobranchus ocellatus.</title>
        <authorList>
            <person name="Maeda T."/>
            <person name="Takahashi S."/>
            <person name="Yoshida T."/>
            <person name="Shimamura S."/>
            <person name="Takaki Y."/>
            <person name="Nagai Y."/>
            <person name="Toyoda A."/>
            <person name="Suzuki Y."/>
            <person name="Arimoto A."/>
            <person name="Ishii H."/>
            <person name="Satoh N."/>
            <person name="Nishiyama T."/>
            <person name="Hasebe M."/>
            <person name="Maruyama T."/>
            <person name="Minagawa J."/>
            <person name="Obokata J."/>
            <person name="Shigenobu S."/>
        </authorList>
    </citation>
    <scope>NUCLEOTIDE SEQUENCE [LARGE SCALE GENOMIC DNA]</scope>
</reference>
<dbReference type="Proteomes" id="UP000735302">
    <property type="component" value="Unassembled WGS sequence"/>
</dbReference>
<feature type="region of interest" description="Disordered" evidence="1">
    <location>
        <begin position="91"/>
        <end position="119"/>
    </location>
</feature>
<proteinExistence type="predicted"/>
<evidence type="ECO:0000313" key="3">
    <source>
        <dbReference type="Proteomes" id="UP000735302"/>
    </source>
</evidence>
<evidence type="ECO:0000256" key="1">
    <source>
        <dbReference type="SAM" id="MobiDB-lite"/>
    </source>
</evidence>
<keyword evidence="3" id="KW-1185">Reference proteome</keyword>
<organism evidence="2 3">
    <name type="scientific">Plakobranchus ocellatus</name>
    <dbReference type="NCBI Taxonomy" id="259542"/>
    <lineage>
        <taxon>Eukaryota</taxon>
        <taxon>Metazoa</taxon>
        <taxon>Spiralia</taxon>
        <taxon>Lophotrochozoa</taxon>
        <taxon>Mollusca</taxon>
        <taxon>Gastropoda</taxon>
        <taxon>Heterobranchia</taxon>
        <taxon>Euthyneura</taxon>
        <taxon>Panpulmonata</taxon>
        <taxon>Sacoglossa</taxon>
        <taxon>Placobranchoidea</taxon>
        <taxon>Plakobranchidae</taxon>
        <taxon>Plakobranchus</taxon>
    </lineage>
</organism>
<comment type="caution">
    <text evidence="2">The sequence shown here is derived from an EMBL/GenBank/DDBJ whole genome shotgun (WGS) entry which is preliminary data.</text>
</comment>
<evidence type="ECO:0000313" key="2">
    <source>
        <dbReference type="EMBL" id="GFN77581.1"/>
    </source>
</evidence>
<sequence length="237" mass="26294">MVISGELTKRGHLLPEVHNWQGLPESTRDELECGNWANLLHRASVAIRLDLLKESEQRNLIGLVCSLCIQYLQPDEPDGAREMLDMMRNRMTIHRYKKRKTSNRKSPKKNNNNNKKRPSPMRTVIALSFSCLHARPLSSPPYFSANQRPFCLTLAVNTVVLLIKTLQTSQISSMTLLPGAQNVSQSACTSISASILGPYTTGKLIIAPLRTEVPHDPSQPPSWGPTQQVSSSSPSGD</sequence>
<name>A0AAV3Y4D5_9GAST</name>
<protein>
    <submittedName>
        <fullName evidence="2">Uncharacterized protein</fullName>
    </submittedName>
</protein>
<dbReference type="EMBL" id="BLXT01000492">
    <property type="protein sequence ID" value="GFN77581.1"/>
    <property type="molecule type" value="Genomic_DNA"/>
</dbReference>
<gene>
    <name evidence="2" type="ORF">PoB_000408700</name>
</gene>
<feature type="region of interest" description="Disordered" evidence="1">
    <location>
        <begin position="212"/>
        <end position="237"/>
    </location>
</feature>
<accession>A0AAV3Y4D5</accession>
<dbReference type="AlphaFoldDB" id="A0AAV3Y4D5"/>